<evidence type="ECO:0008006" key="6">
    <source>
        <dbReference type="Google" id="ProtNLM"/>
    </source>
</evidence>
<dbReference type="PANTHER" id="PTHR46423:SF1">
    <property type="entry name" value="RNA POLYMERASE II-ASSOCIATED PROTEIN 3"/>
    <property type="match status" value="1"/>
</dbReference>
<evidence type="ECO:0000256" key="3">
    <source>
        <dbReference type="SAM" id="MobiDB-lite"/>
    </source>
</evidence>
<dbReference type="SUPFAM" id="SSF48452">
    <property type="entry name" value="TPR-like"/>
    <property type="match status" value="1"/>
</dbReference>
<dbReference type="InterPro" id="IPR019734">
    <property type="entry name" value="TPR_rpt"/>
</dbReference>
<evidence type="ECO:0000256" key="1">
    <source>
        <dbReference type="ARBA" id="ARBA00022803"/>
    </source>
</evidence>
<feature type="region of interest" description="Disordered" evidence="3">
    <location>
        <begin position="148"/>
        <end position="167"/>
    </location>
</feature>
<evidence type="ECO:0000313" key="4">
    <source>
        <dbReference type="EMBL" id="KAF4667575.1"/>
    </source>
</evidence>
<accession>A0A7J6M7W2</accession>
<dbReference type="PROSITE" id="PS50005">
    <property type="entry name" value="TPR"/>
    <property type="match status" value="1"/>
</dbReference>
<name>A0A7J6M7W2_PEROL</name>
<dbReference type="Proteomes" id="UP000570595">
    <property type="component" value="Unassembled WGS sequence"/>
</dbReference>
<dbReference type="GO" id="GO:0101031">
    <property type="term" value="C:protein folding chaperone complex"/>
    <property type="evidence" value="ECO:0007669"/>
    <property type="project" value="TreeGrafter"/>
</dbReference>
<dbReference type="EMBL" id="JABAHT010000052">
    <property type="protein sequence ID" value="KAF4667575.1"/>
    <property type="molecule type" value="Genomic_DNA"/>
</dbReference>
<feature type="compositionally biased region" description="Acidic residues" evidence="3">
    <location>
        <begin position="408"/>
        <end position="419"/>
    </location>
</feature>
<gene>
    <name evidence="4" type="ORF">FOZ61_008126</name>
</gene>
<evidence type="ECO:0000256" key="2">
    <source>
        <dbReference type="PROSITE-ProRule" id="PRU00339"/>
    </source>
</evidence>
<protein>
    <recommendedName>
        <fullName evidence="6">RNA polymerase II-associated protein 3</fullName>
    </recommendedName>
</protein>
<dbReference type="InterPro" id="IPR051966">
    <property type="entry name" value="RPAP3"/>
</dbReference>
<dbReference type="Gene3D" id="1.25.40.10">
    <property type="entry name" value="Tetratricopeptide repeat domain"/>
    <property type="match status" value="1"/>
</dbReference>
<proteinExistence type="predicted"/>
<reference evidence="4 5" key="1">
    <citation type="submission" date="2020-04" db="EMBL/GenBank/DDBJ databases">
        <title>Perkinsus olseni comparative genomics.</title>
        <authorList>
            <person name="Bogema D.R."/>
        </authorList>
    </citation>
    <scope>NUCLEOTIDE SEQUENCE [LARGE SCALE GENOMIC DNA]</scope>
    <source>
        <strain evidence="4">ATCC PRA-179</strain>
    </source>
</reference>
<feature type="compositionally biased region" description="Basic and acidic residues" evidence="3">
    <location>
        <begin position="361"/>
        <end position="370"/>
    </location>
</feature>
<feature type="repeat" description="TPR" evidence="2">
    <location>
        <begin position="306"/>
        <end position="339"/>
    </location>
</feature>
<feature type="region of interest" description="Disordered" evidence="3">
    <location>
        <begin position="361"/>
        <end position="445"/>
    </location>
</feature>
<organism evidence="4 5">
    <name type="scientific">Perkinsus olseni</name>
    <name type="common">Perkinsus atlanticus</name>
    <dbReference type="NCBI Taxonomy" id="32597"/>
    <lineage>
        <taxon>Eukaryota</taxon>
        <taxon>Sar</taxon>
        <taxon>Alveolata</taxon>
        <taxon>Perkinsozoa</taxon>
        <taxon>Perkinsea</taxon>
        <taxon>Perkinsida</taxon>
        <taxon>Perkinsidae</taxon>
        <taxon>Perkinsus</taxon>
    </lineage>
</organism>
<dbReference type="InterPro" id="IPR011990">
    <property type="entry name" value="TPR-like_helical_dom_sf"/>
</dbReference>
<comment type="caution">
    <text evidence="4">The sequence shown here is derived from an EMBL/GenBank/DDBJ whole genome shotgun (WGS) entry which is preliminary data.</text>
</comment>
<evidence type="ECO:0000313" key="5">
    <source>
        <dbReference type="Proteomes" id="UP000570595"/>
    </source>
</evidence>
<dbReference type="SMART" id="SM00028">
    <property type="entry name" value="TPR"/>
    <property type="match status" value="3"/>
</dbReference>
<sequence>MTATSLEYFGKATESLTDIKLEDIDFEAVDKCTSAAKLGRYITLLEADGGYYRELLTKAKEKLLRVDRKAYYKLALTNSVACLLRLYPNSVVASPREAAAANSTVLMWEQELKSVDREARERSEQAPSDLGIGGKAYPIREVVACDQQRQEPVEHESAAKEEADDKARNPYARDMTAMKDYYRAWDRFDVDAACDAVDVKAAKQEEGVVPPVAPLDIDQDLSPERVESMSAAERAAECEAEKIKGNESFTSGELDEAELHYSRALRLRSDISAIWSNRALVRLKLRRPKEGLEDAQRAIALDSKNLKAFHRRGKARAELGYLEEAVKDFQIALRLLNESGAEQGVIAKVNADLATARRELLTKQREQPKDENEDEEPKIQEIFDESPNISQDHRGDAKSSEFRRISIVDEDTETEDEEREVSQGCTASAGGWRKVEVLEDSSEED</sequence>
<feature type="compositionally biased region" description="Basic and acidic residues" evidence="3">
    <location>
        <begin position="391"/>
        <end position="407"/>
    </location>
</feature>
<dbReference type="PANTHER" id="PTHR46423">
    <property type="entry name" value="RNA POLYMERASE II-ASSOCIATED PROTEIN 3"/>
    <property type="match status" value="1"/>
</dbReference>
<dbReference type="AlphaFoldDB" id="A0A7J6M7W2"/>
<keyword evidence="1 2" id="KW-0802">TPR repeat</keyword>
<dbReference type="OrthoDB" id="433074at2759"/>